<name>A0A8X7YCG2_POPTO</name>
<accession>A0A8X7YCG2</accession>
<dbReference type="AlphaFoldDB" id="A0A8X7YCG2"/>
<dbReference type="GO" id="GO:0003700">
    <property type="term" value="F:DNA-binding transcription factor activity"/>
    <property type="evidence" value="ECO:0007669"/>
    <property type="project" value="InterPro"/>
</dbReference>
<reference evidence="11" key="1">
    <citation type="journal article" date="2020" name="bioRxiv">
        <title>Hybrid origin of Populus tomentosa Carr. identified through genome sequencing and phylogenomic analysis.</title>
        <authorList>
            <person name="An X."/>
            <person name="Gao K."/>
            <person name="Chen Z."/>
            <person name="Li J."/>
            <person name="Yang X."/>
            <person name="Yang X."/>
            <person name="Zhou J."/>
            <person name="Guo T."/>
            <person name="Zhao T."/>
            <person name="Huang S."/>
            <person name="Miao D."/>
            <person name="Khan W.U."/>
            <person name="Rao P."/>
            <person name="Ye M."/>
            <person name="Lei B."/>
            <person name="Liao W."/>
            <person name="Wang J."/>
            <person name="Ji L."/>
            <person name="Li Y."/>
            <person name="Guo B."/>
            <person name="Mustafa N.S."/>
            <person name="Li S."/>
            <person name="Yun Q."/>
            <person name="Keller S.R."/>
            <person name="Mao J."/>
            <person name="Zhang R."/>
            <person name="Strauss S.H."/>
        </authorList>
    </citation>
    <scope>NUCLEOTIDE SEQUENCE</scope>
    <source>
        <strain evidence="11">GM15</strain>
        <tissue evidence="11">Leaf</tissue>
    </source>
</reference>
<evidence type="ECO:0000256" key="4">
    <source>
        <dbReference type="ARBA" id="ARBA00023125"/>
    </source>
</evidence>
<evidence type="ECO:0000256" key="5">
    <source>
        <dbReference type="ARBA" id="ARBA00023163"/>
    </source>
</evidence>
<feature type="compositionally biased region" description="Basic and acidic residues" evidence="8">
    <location>
        <begin position="338"/>
        <end position="363"/>
    </location>
</feature>
<evidence type="ECO:0000256" key="6">
    <source>
        <dbReference type="ARBA" id="ARBA00023242"/>
    </source>
</evidence>
<feature type="compositionally biased region" description="Polar residues" evidence="8">
    <location>
        <begin position="237"/>
        <end position="253"/>
    </location>
</feature>
<evidence type="ECO:0000256" key="1">
    <source>
        <dbReference type="ARBA" id="ARBA00004123"/>
    </source>
</evidence>
<dbReference type="InterPro" id="IPR004827">
    <property type="entry name" value="bZIP"/>
</dbReference>
<feature type="region of interest" description="Disordered" evidence="8">
    <location>
        <begin position="432"/>
        <end position="452"/>
    </location>
</feature>
<feature type="chain" id="PRO_5036478741" description="BZIP domain-containing protein" evidence="9">
    <location>
        <begin position="28"/>
        <end position="452"/>
    </location>
</feature>
<evidence type="ECO:0000259" key="10">
    <source>
        <dbReference type="PROSITE" id="PS50217"/>
    </source>
</evidence>
<dbReference type="InterPro" id="IPR012900">
    <property type="entry name" value="MFMR"/>
</dbReference>
<evidence type="ECO:0000313" key="12">
    <source>
        <dbReference type="Proteomes" id="UP000886885"/>
    </source>
</evidence>
<keyword evidence="4" id="KW-0238">DNA-binding</keyword>
<dbReference type="Proteomes" id="UP000886885">
    <property type="component" value="Chromosome 14D"/>
</dbReference>
<evidence type="ECO:0000256" key="9">
    <source>
        <dbReference type="SAM" id="SignalP"/>
    </source>
</evidence>
<keyword evidence="6" id="KW-0539">Nucleus</keyword>
<dbReference type="PROSITE" id="PS00036">
    <property type="entry name" value="BZIP_BASIC"/>
    <property type="match status" value="1"/>
</dbReference>
<feature type="region of interest" description="Disordered" evidence="8">
    <location>
        <begin position="308"/>
        <end position="363"/>
    </location>
</feature>
<feature type="compositionally biased region" description="Polar residues" evidence="8">
    <location>
        <begin position="311"/>
        <end position="322"/>
    </location>
</feature>
<feature type="coiled-coil region" evidence="7">
    <location>
        <begin position="380"/>
        <end position="414"/>
    </location>
</feature>
<dbReference type="PANTHER" id="PTHR45967:SF1">
    <property type="entry name" value="G-BOX-BINDING FACTOR 3"/>
    <property type="match status" value="1"/>
</dbReference>
<dbReference type="PROSITE" id="PS50217">
    <property type="entry name" value="BZIP"/>
    <property type="match status" value="1"/>
</dbReference>
<keyword evidence="12" id="KW-1185">Reference proteome</keyword>
<keyword evidence="9" id="KW-0732">Signal</keyword>
<dbReference type="GO" id="GO:0005634">
    <property type="term" value="C:nucleus"/>
    <property type="evidence" value="ECO:0007669"/>
    <property type="project" value="UniProtKB-SubCell"/>
</dbReference>
<dbReference type="OrthoDB" id="1642657at2759"/>
<keyword evidence="7" id="KW-0175">Coiled coil</keyword>
<dbReference type="InterPro" id="IPR045314">
    <property type="entry name" value="bZIP_plant_GBF1"/>
</dbReference>
<dbReference type="InterPro" id="IPR044827">
    <property type="entry name" value="GBF-like"/>
</dbReference>
<evidence type="ECO:0000256" key="3">
    <source>
        <dbReference type="ARBA" id="ARBA00023015"/>
    </source>
</evidence>
<feature type="signal peptide" evidence="9">
    <location>
        <begin position="1"/>
        <end position="27"/>
    </location>
</feature>
<protein>
    <recommendedName>
        <fullName evidence="10">BZIP domain-containing protein</fullName>
    </recommendedName>
</protein>
<comment type="similarity">
    <text evidence="2">Belongs to the bZIP family.</text>
</comment>
<evidence type="ECO:0000256" key="8">
    <source>
        <dbReference type="SAM" id="MobiDB-lite"/>
    </source>
</evidence>
<organism evidence="11 12">
    <name type="scientific">Populus tomentosa</name>
    <name type="common">Chinese white poplar</name>
    <dbReference type="NCBI Taxonomy" id="118781"/>
    <lineage>
        <taxon>Eukaryota</taxon>
        <taxon>Viridiplantae</taxon>
        <taxon>Streptophyta</taxon>
        <taxon>Embryophyta</taxon>
        <taxon>Tracheophyta</taxon>
        <taxon>Spermatophyta</taxon>
        <taxon>Magnoliopsida</taxon>
        <taxon>eudicotyledons</taxon>
        <taxon>Gunneridae</taxon>
        <taxon>Pentapetalae</taxon>
        <taxon>rosids</taxon>
        <taxon>fabids</taxon>
        <taxon>Malpighiales</taxon>
        <taxon>Salicaceae</taxon>
        <taxon>Saliceae</taxon>
        <taxon>Populus</taxon>
    </lineage>
</organism>
<evidence type="ECO:0000256" key="2">
    <source>
        <dbReference type="ARBA" id="ARBA00007163"/>
    </source>
</evidence>
<dbReference type="PANTHER" id="PTHR45967">
    <property type="entry name" value="G-BOX-BINDING FACTOR 3-RELATED"/>
    <property type="match status" value="1"/>
</dbReference>
<feature type="region of interest" description="Disordered" evidence="8">
    <location>
        <begin position="223"/>
        <end position="287"/>
    </location>
</feature>
<dbReference type="CDD" id="cd14702">
    <property type="entry name" value="bZIP_plant_GBF1"/>
    <property type="match status" value="1"/>
</dbReference>
<gene>
    <name evidence="11" type="ORF">POTOM_048088</name>
</gene>
<comment type="caution">
    <text evidence="11">The sequence shown here is derived from an EMBL/GenBank/DDBJ whole genome shotgun (WGS) entry which is preliminary data.</text>
</comment>
<evidence type="ECO:0000256" key="7">
    <source>
        <dbReference type="SAM" id="Coils"/>
    </source>
</evidence>
<sequence>MIRCVMTLNLYLLFFFNMFTLCPHTFASLSPFVAGERVKAVFAYHLQLSKGFYFFRCFTMGNNEEGKSSASDKSSPAQQDQTSIHVYPDWAAIQAYYGSRVALPPYYNSGVASGHAPHPYMWGPPQPMMATYGAPYAAIYSHGGVYAHPAAVPIGSHPHGPGVLSSPAVSEACSLEISFSTLPIPILSANTPLSAETPTKSSGNTDQGLLKKLKGFDGLAMSIGNGDAESAEGGSRLPQSMETEGSSDGSDGNTARGKKRSREGTPTVGGDTKTETHCSPLLGEVNPSTDKVLGAVVDPGMTKALELRNPPSVNVAKTNPATIPQPGAVLPSEAWSPNDRELKRERRKQSNRESARRSRLRKQAEAEELAHKVETLTTVNVALKSEIDQFTEKSQKLRLENAALTEKLKNAQLGPTQETILNNIDEQRNSNSGAKLHQLLDASPRADAVAAG</sequence>
<dbReference type="Pfam" id="PF00170">
    <property type="entry name" value="bZIP_1"/>
    <property type="match status" value="1"/>
</dbReference>
<comment type="subcellular location">
    <subcellularLocation>
        <location evidence="1">Nucleus</location>
    </subcellularLocation>
</comment>
<keyword evidence="5" id="KW-0804">Transcription</keyword>
<dbReference type="Pfam" id="PF16596">
    <property type="entry name" value="MFMR_assoc"/>
    <property type="match status" value="1"/>
</dbReference>
<evidence type="ECO:0000313" key="11">
    <source>
        <dbReference type="EMBL" id="KAG6748181.1"/>
    </source>
</evidence>
<keyword evidence="3" id="KW-0805">Transcription regulation</keyword>
<dbReference type="GO" id="GO:0000976">
    <property type="term" value="F:transcription cis-regulatory region binding"/>
    <property type="evidence" value="ECO:0007669"/>
    <property type="project" value="UniProtKB-ARBA"/>
</dbReference>
<dbReference type="EMBL" id="JAAWWB010000028">
    <property type="protein sequence ID" value="KAG6748181.1"/>
    <property type="molecule type" value="Genomic_DNA"/>
</dbReference>
<dbReference type="Pfam" id="PF07777">
    <property type="entry name" value="MFMR"/>
    <property type="match status" value="1"/>
</dbReference>
<feature type="domain" description="BZIP" evidence="10">
    <location>
        <begin position="341"/>
        <end position="404"/>
    </location>
</feature>
<proteinExistence type="inferred from homology"/>
<dbReference type="SMART" id="SM00338">
    <property type="entry name" value="BRLZ"/>
    <property type="match status" value="1"/>
</dbReference>